<dbReference type="Proteomes" id="UP000036681">
    <property type="component" value="Unplaced"/>
</dbReference>
<dbReference type="WBParaSite" id="ALUE_0001120401-mRNA-1">
    <property type="protein sequence ID" value="ALUE_0001120401-mRNA-1"/>
    <property type="gene ID" value="ALUE_0001120401"/>
</dbReference>
<dbReference type="PANTHER" id="PTHR16537:SF1">
    <property type="entry name" value="PROTEIN ZNRD2"/>
    <property type="match status" value="1"/>
</dbReference>
<reference evidence="3" key="1">
    <citation type="submission" date="2017-02" db="UniProtKB">
        <authorList>
            <consortium name="WormBaseParasite"/>
        </authorList>
    </citation>
    <scope>IDENTIFICATION</scope>
</reference>
<feature type="compositionally biased region" description="Polar residues" evidence="1">
    <location>
        <begin position="37"/>
        <end position="47"/>
    </location>
</feature>
<evidence type="ECO:0000256" key="1">
    <source>
        <dbReference type="SAM" id="MobiDB-lite"/>
    </source>
</evidence>
<dbReference type="Pfam" id="PF06677">
    <property type="entry name" value="Auto_anti-p27"/>
    <property type="match status" value="1"/>
</dbReference>
<sequence>MGHRSFGNKASTKQSSNRDDSSNSLVGGEGEKMNGLQKITQEQTSTVAEVRRNIRDQVSMKMGDLLLRGYTMLNAYCDICSGILMEDRQGGRVCVTCDLLRAELNLTPNMDSRVPDGLDEIHEDIAVSSAPRDQQTECLEKEPAVSLSNTAMKHSKEESLKQLYKIGSEKGERRQSVDDEACTVDTIRVNKPKMRFTKPVLMRRGQVSPGVECALAAVDEKLKWCSERLAITEDVNEILLLHKAIRSGIEIIGHFSV</sequence>
<protein>
    <submittedName>
        <fullName evidence="3">Sjogrens syndrome scleroderma autoantigen 1</fullName>
    </submittedName>
</protein>
<name>A0A0M3I3I2_ASCLU</name>
<dbReference type="InterPro" id="IPR009563">
    <property type="entry name" value="SSSCA1"/>
</dbReference>
<accession>A0A0M3I3I2</accession>
<feature type="region of interest" description="Disordered" evidence="1">
    <location>
        <begin position="1"/>
        <end position="47"/>
    </location>
</feature>
<evidence type="ECO:0000313" key="2">
    <source>
        <dbReference type="Proteomes" id="UP000036681"/>
    </source>
</evidence>
<proteinExistence type="predicted"/>
<dbReference type="PANTHER" id="PTHR16537">
    <property type="entry name" value="SJOEGREN SYNDROME/SCLERODERMA AUTOANTIGEN 1"/>
    <property type="match status" value="1"/>
</dbReference>
<evidence type="ECO:0000313" key="3">
    <source>
        <dbReference type="WBParaSite" id="ALUE_0001120401-mRNA-1"/>
    </source>
</evidence>
<keyword evidence="2" id="KW-1185">Reference proteome</keyword>
<organism evidence="2 3">
    <name type="scientific">Ascaris lumbricoides</name>
    <name type="common">Giant roundworm</name>
    <dbReference type="NCBI Taxonomy" id="6252"/>
    <lineage>
        <taxon>Eukaryota</taxon>
        <taxon>Metazoa</taxon>
        <taxon>Ecdysozoa</taxon>
        <taxon>Nematoda</taxon>
        <taxon>Chromadorea</taxon>
        <taxon>Rhabditida</taxon>
        <taxon>Spirurina</taxon>
        <taxon>Ascaridomorpha</taxon>
        <taxon>Ascaridoidea</taxon>
        <taxon>Ascarididae</taxon>
        <taxon>Ascaris</taxon>
    </lineage>
</organism>
<dbReference type="AlphaFoldDB" id="A0A0M3I3I2"/>
<dbReference type="InterPro" id="IPR051888">
    <property type="entry name" value="UPF0148_domain"/>
</dbReference>